<dbReference type="Gene3D" id="3.40.630.30">
    <property type="match status" value="1"/>
</dbReference>
<dbReference type="InterPro" id="IPR050680">
    <property type="entry name" value="YpeA/RimI_acetyltransf"/>
</dbReference>
<keyword evidence="2" id="KW-0012">Acyltransferase</keyword>
<dbReference type="InterPro" id="IPR000182">
    <property type="entry name" value="GNAT_dom"/>
</dbReference>
<dbReference type="PROSITE" id="PS51186">
    <property type="entry name" value="GNAT"/>
    <property type="match status" value="1"/>
</dbReference>
<accession>A0A6C2US13</accession>
<evidence type="ECO:0000313" key="5">
    <source>
        <dbReference type="Proteomes" id="UP000346198"/>
    </source>
</evidence>
<evidence type="ECO:0000259" key="3">
    <source>
        <dbReference type="PROSITE" id="PS51186"/>
    </source>
</evidence>
<dbReference type="GO" id="GO:0016747">
    <property type="term" value="F:acyltransferase activity, transferring groups other than amino-acyl groups"/>
    <property type="evidence" value="ECO:0007669"/>
    <property type="project" value="InterPro"/>
</dbReference>
<evidence type="ECO:0000256" key="2">
    <source>
        <dbReference type="ARBA" id="ARBA00023315"/>
    </source>
</evidence>
<evidence type="ECO:0000313" key="4">
    <source>
        <dbReference type="EMBL" id="VGO22017.1"/>
    </source>
</evidence>
<dbReference type="AlphaFoldDB" id="A0A6C2US13"/>
<sequence length="155" mass="17563">MTSTQRSNVVIRRVGLKMTDALLALEAACFDIDRTNRRNMRYLLTSPSVMCTGVFREGELVGAMVMLFRSNAAVARIYSLAVVPEFRGQGIGRKLLATAERKARARGCTRMKLEVRMDNIPAIRLYESLGYVDTEVRPEYYEDRAAAFIFRKALD</sequence>
<name>A0A6C2US13_9BACT</name>
<keyword evidence="1 4" id="KW-0808">Transferase</keyword>
<protein>
    <submittedName>
        <fullName evidence="4">Acetyltransferase YpeA</fullName>
    </submittedName>
</protein>
<dbReference type="PANTHER" id="PTHR43420:SF47">
    <property type="entry name" value="N-ACETYLTRANSFERASE DOMAIN-CONTAINING PROTEIN"/>
    <property type="match status" value="1"/>
</dbReference>
<gene>
    <name evidence="4" type="primary">ypeA</name>
    <name evidence="4" type="ORF">SCARR_04098</name>
</gene>
<dbReference type="PANTHER" id="PTHR43420">
    <property type="entry name" value="ACETYLTRANSFERASE"/>
    <property type="match status" value="1"/>
</dbReference>
<dbReference type="Pfam" id="PF00583">
    <property type="entry name" value="Acetyltransf_1"/>
    <property type="match status" value="1"/>
</dbReference>
<dbReference type="EMBL" id="CAAHFH010000002">
    <property type="protein sequence ID" value="VGO22017.1"/>
    <property type="molecule type" value="Genomic_DNA"/>
</dbReference>
<reference evidence="4 5" key="1">
    <citation type="submission" date="2019-04" db="EMBL/GenBank/DDBJ databases">
        <authorList>
            <person name="Van Vliet M D."/>
        </authorList>
    </citation>
    <scope>NUCLEOTIDE SEQUENCE [LARGE SCALE GENOMIC DNA]</scope>
    <source>
        <strain evidence="4 5">F21</strain>
    </source>
</reference>
<feature type="domain" description="N-acetyltransferase" evidence="3">
    <location>
        <begin position="9"/>
        <end position="155"/>
    </location>
</feature>
<evidence type="ECO:0000256" key="1">
    <source>
        <dbReference type="ARBA" id="ARBA00022679"/>
    </source>
</evidence>
<dbReference type="SUPFAM" id="SSF55729">
    <property type="entry name" value="Acyl-CoA N-acyltransferases (Nat)"/>
    <property type="match status" value="1"/>
</dbReference>
<dbReference type="RefSeq" id="WP_136063437.1">
    <property type="nucleotide sequence ID" value="NZ_CAAHFH010000002.1"/>
</dbReference>
<keyword evidence="5" id="KW-1185">Reference proteome</keyword>
<organism evidence="4 5">
    <name type="scientific">Pontiella sulfatireligans</name>
    <dbReference type="NCBI Taxonomy" id="2750658"/>
    <lineage>
        <taxon>Bacteria</taxon>
        <taxon>Pseudomonadati</taxon>
        <taxon>Kiritimatiellota</taxon>
        <taxon>Kiritimatiellia</taxon>
        <taxon>Kiritimatiellales</taxon>
        <taxon>Pontiellaceae</taxon>
        <taxon>Pontiella</taxon>
    </lineage>
</organism>
<dbReference type="InterPro" id="IPR016181">
    <property type="entry name" value="Acyl_CoA_acyltransferase"/>
</dbReference>
<dbReference type="CDD" id="cd04301">
    <property type="entry name" value="NAT_SF"/>
    <property type="match status" value="1"/>
</dbReference>
<proteinExistence type="predicted"/>
<dbReference type="Proteomes" id="UP000346198">
    <property type="component" value="Unassembled WGS sequence"/>
</dbReference>